<reference evidence="10" key="1">
    <citation type="submission" date="2015-07" db="EMBL/GenBank/DDBJ databases">
        <title>Transcriptome Assembly of Anthurium amnicola.</title>
        <authorList>
            <person name="Suzuki J."/>
        </authorList>
    </citation>
    <scope>NUCLEOTIDE SEQUENCE</scope>
</reference>
<organism evidence="10">
    <name type="scientific">Anthurium amnicola</name>
    <dbReference type="NCBI Taxonomy" id="1678845"/>
    <lineage>
        <taxon>Eukaryota</taxon>
        <taxon>Viridiplantae</taxon>
        <taxon>Streptophyta</taxon>
        <taxon>Embryophyta</taxon>
        <taxon>Tracheophyta</taxon>
        <taxon>Spermatophyta</taxon>
        <taxon>Magnoliopsida</taxon>
        <taxon>Liliopsida</taxon>
        <taxon>Araceae</taxon>
        <taxon>Pothoideae</taxon>
        <taxon>Potheae</taxon>
        <taxon>Anthurium</taxon>
    </lineage>
</organism>
<proteinExistence type="predicted"/>
<protein>
    <submittedName>
        <fullName evidence="10">CRS2-associated factor 1, chloroplastic</fullName>
    </submittedName>
</protein>
<dbReference type="InterPro" id="IPR035920">
    <property type="entry name" value="YhbY-like_sf"/>
</dbReference>
<dbReference type="Pfam" id="PF01985">
    <property type="entry name" value="CRS1_YhbY"/>
    <property type="match status" value="2"/>
</dbReference>
<feature type="compositionally biased region" description="Basic and acidic residues" evidence="8">
    <location>
        <begin position="825"/>
        <end position="836"/>
    </location>
</feature>
<feature type="region of interest" description="Disordered" evidence="8">
    <location>
        <begin position="818"/>
        <end position="837"/>
    </location>
</feature>
<keyword evidence="4" id="KW-0809">Transit peptide</keyword>
<dbReference type="SMART" id="SM01103">
    <property type="entry name" value="CRS1_YhbY"/>
    <property type="match status" value="2"/>
</dbReference>
<keyword evidence="3 7" id="KW-0694">RNA-binding</keyword>
<keyword evidence="5" id="KW-0508">mRNA splicing</keyword>
<accession>A0A1D1XXL1</accession>
<dbReference type="GO" id="GO:0006397">
    <property type="term" value="P:mRNA processing"/>
    <property type="evidence" value="ECO:0007669"/>
    <property type="project" value="UniProtKB-KW"/>
</dbReference>
<evidence type="ECO:0000313" key="10">
    <source>
        <dbReference type="EMBL" id="JAT47122.1"/>
    </source>
</evidence>
<evidence type="ECO:0000256" key="7">
    <source>
        <dbReference type="PROSITE-ProRule" id="PRU00626"/>
    </source>
</evidence>
<keyword evidence="1" id="KW-0507">mRNA processing</keyword>
<dbReference type="Gene3D" id="3.30.110.60">
    <property type="entry name" value="YhbY-like"/>
    <property type="match status" value="2"/>
</dbReference>
<evidence type="ECO:0000259" key="9">
    <source>
        <dbReference type="PROSITE" id="PS51295"/>
    </source>
</evidence>
<dbReference type="GO" id="GO:0000373">
    <property type="term" value="P:Group II intron splicing"/>
    <property type="evidence" value="ECO:0007669"/>
    <property type="project" value="InterPro"/>
</dbReference>
<gene>
    <name evidence="10" type="primary">At2g20020_2</name>
    <name evidence="10" type="ORF">g.120157</name>
</gene>
<dbReference type="InterPro" id="IPR044599">
    <property type="entry name" value="CAF1P_plant"/>
</dbReference>
<dbReference type="SUPFAM" id="SSF75471">
    <property type="entry name" value="YhbY-like"/>
    <property type="match status" value="2"/>
</dbReference>
<feature type="non-terminal residue" evidence="10">
    <location>
        <position position="1"/>
    </location>
</feature>
<keyword evidence="6" id="KW-0687">Ribonucleoprotein</keyword>
<dbReference type="AlphaFoldDB" id="A0A1D1XXL1"/>
<evidence type="ECO:0000256" key="1">
    <source>
        <dbReference type="ARBA" id="ARBA00022664"/>
    </source>
</evidence>
<evidence type="ECO:0000256" key="6">
    <source>
        <dbReference type="ARBA" id="ARBA00023274"/>
    </source>
</evidence>
<evidence type="ECO:0000256" key="5">
    <source>
        <dbReference type="ARBA" id="ARBA00023187"/>
    </source>
</evidence>
<evidence type="ECO:0000256" key="3">
    <source>
        <dbReference type="ARBA" id="ARBA00022884"/>
    </source>
</evidence>
<feature type="domain" description="CRM" evidence="9">
    <location>
        <begin position="413"/>
        <end position="509"/>
    </location>
</feature>
<feature type="region of interest" description="Disordered" evidence="8">
    <location>
        <begin position="251"/>
        <end position="282"/>
    </location>
</feature>
<feature type="region of interest" description="Disordered" evidence="8">
    <location>
        <begin position="98"/>
        <end position="162"/>
    </location>
</feature>
<dbReference type="PANTHER" id="PTHR46247:SF1">
    <property type="entry name" value="CRS2-ASSOCIATED FACTOR 1, CHLOROPLASTIC"/>
    <property type="match status" value="1"/>
</dbReference>
<dbReference type="FunFam" id="3.30.110.60:FF:000002">
    <property type="entry name" value="CRS2-associated factor 1, chloroplastic"/>
    <property type="match status" value="2"/>
</dbReference>
<dbReference type="GO" id="GO:0003723">
    <property type="term" value="F:RNA binding"/>
    <property type="evidence" value="ECO:0007669"/>
    <property type="project" value="UniProtKB-UniRule"/>
</dbReference>
<evidence type="ECO:0000256" key="8">
    <source>
        <dbReference type="SAM" id="MobiDB-lite"/>
    </source>
</evidence>
<feature type="compositionally biased region" description="Low complexity" evidence="8">
    <location>
        <begin position="122"/>
        <end position="132"/>
    </location>
</feature>
<feature type="domain" description="CRM" evidence="9">
    <location>
        <begin position="295"/>
        <end position="391"/>
    </location>
</feature>
<feature type="compositionally biased region" description="Low complexity" evidence="8">
    <location>
        <begin position="148"/>
        <end position="162"/>
    </location>
</feature>
<dbReference type="InterPro" id="IPR001890">
    <property type="entry name" value="RNA-binding_CRM"/>
</dbReference>
<name>A0A1D1XXL1_9ARAE</name>
<evidence type="ECO:0000256" key="4">
    <source>
        <dbReference type="ARBA" id="ARBA00022946"/>
    </source>
</evidence>
<dbReference type="EMBL" id="GDJX01020814">
    <property type="protein sequence ID" value="JAT47122.1"/>
    <property type="molecule type" value="Transcribed_RNA"/>
</dbReference>
<sequence>FYHLCCSVVECHQQTDRILLPSLVLQRPSLPPPMAVKPAGPFPIFPPNLLTTPPSRRPSTEVRFSRWNNANAEPFLRRRREQKEIEDDLRLHRRYESATRIAEDGDGDGAASPTAPVEFRSRGTPSSPSRPSIPGKASKYSKPPPGPANGRGSGSPAAASHPAFRRLARVARGTARVPLEAADGRREIAIGENGVSYKMGNAPFEFQYSYTETPKVKPLALREPPVLPFGPTTMPRPWTGRAPLPASKKKLPEFDSFRPPPPGKKGVKPVQAPGPFLAGSGPKYHAASREEILGEPLTNEEVNELIKGCIKTKRQLNIGRDGLTHNMLDNIHALWKRRRVCKIKCKGVCTVDMDNVRQQLEEKTGGKIIYSRGGVIFLFRGRNYNYRTRPRFPLMLWKPVPPVYPRLVQRVPEGLTLEEATELRKRGRKVPPICKLGKNGVYFNMVEDVQEAFEECDLVRINCEGLNKSDTRKIGAKLKDLVPCVLLSFESEHILMWRGKDRKSTLPLTEYNCKETVQPELDAAEAVSLNSTELFLEVHKETPESEATAISLVGLQLDMLSENVDVVKDDAKLEKKESLSIKEISSLDGDPPMMHDGISKSVPLLPEHQQKVELVDISSPTENLKVHIEGMSSAQVGLNIEGTNDLSKGGSYIRTRAMENQLPPLPSEAQANVSLIQRTDLPHGYNTRLLADSPVLYTRIGAGESVSTSEGARINKFEDEITMQGSQHQSGTSARTCLEGVMSLLRHAIENGSAVILDNRSLDANIVHERVTKLAKTAPPGPVFRHIIRKVRVQKAEKQESEEHEKQDVKMENVLTMAGNGSAAKKSERNRRREGINDGFPEIVPLGSLGIDELAKLLC</sequence>
<keyword evidence="2" id="KW-0677">Repeat</keyword>
<dbReference type="GO" id="GO:1990904">
    <property type="term" value="C:ribonucleoprotein complex"/>
    <property type="evidence" value="ECO:0007669"/>
    <property type="project" value="UniProtKB-KW"/>
</dbReference>
<dbReference type="PANTHER" id="PTHR46247">
    <property type="entry name" value="CRS2-ASSOCIATED FACTOR 1, CHLOROPLASTIC"/>
    <property type="match status" value="1"/>
</dbReference>
<evidence type="ECO:0000256" key="2">
    <source>
        <dbReference type="ARBA" id="ARBA00022737"/>
    </source>
</evidence>
<dbReference type="PROSITE" id="PS51295">
    <property type="entry name" value="CRM"/>
    <property type="match status" value="2"/>
</dbReference>